<feature type="signal peptide" evidence="4">
    <location>
        <begin position="1"/>
        <end position="25"/>
    </location>
</feature>
<proteinExistence type="inferred from homology"/>
<comment type="caution">
    <text evidence="6">The sequence shown here is derived from an EMBL/GenBank/DDBJ whole genome shotgun (WGS) entry which is preliminary data.</text>
</comment>
<comment type="subcellular location">
    <subcellularLocation>
        <location evidence="1">Cell envelope</location>
    </subcellularLocation>
</comment>
<dbReference type="Pfam" id="PF13407">
    <property type="entry name" value="Peripla_BP_4"/>
    <property type="match status" value="1"/>
</dbReference>
<evidence type="ECO:0000259" key="5">
    <source>
        <dbReference type="Pfam" id="PF13407"/>
    </source>
</evidence>
<dbReference type="InterPro" id="IPR025997">
    <property type="entry name" value="SBP_2_dom"/>
</dbReference>
<reference evidence="7" key="1">
    <citation type="journal article" date="2019" name="Int. J. Syst. Evol. Microbiol.">
        <title>The Global Catalogue of Microorganisms (GCM) 10K type strain sequencing project: providing services to taxonomists for standard genome sequencing and annotation.</title>
        <authorList>
            <consortium name="The Broad Institute Genomics Platform"/>
            <consortium name="The Broad Institute Genome Sequencing Center for Infectious Disease"/>
            <person name="Wu L."/>
            <person name="Ma J."/>
        </authorList>
    </citation>
    <scope>NUCLEOTIDE SEQUENCE [LARGE SCALE GENOMIC DNA]</scope>
    <source>
        <strain evidence="7">CGMCC 1.10130</strain>
    </source>
</reference>
<dbReference type="GO" id="GO:0030313">
    <property type="term" value="C:cell envelope"/>
    <property type="evidence" value="ECO:0007669"/>
    <property type="project" value="UniProtKB-SubCell"/>
</dbReference>
<feature type="domain" description="Periplasmic binding protein" evidence="5">
    <location>
        <begin position="40"/>
        <end position="308"/>
    </location>
</feature>
<evidence type="ECO:0000256" key="3">
    <source>
        <dbReference type="ARBA" id="ARBA00022729"/>
    </source>
</evidence>
<dbReference type="EMBL" id="BMDX01000021">
    <property type="protein sequence ID" value="GGA87012.1"/>
    <property type="molecule type" value="Genomic_DNA"/>
</dbReference>
<dbReference type="Proteomes" id="UP000619743">
    <property type="component" value="Unassembled WGS sequence"/>
</dbReference>
<dbReference type="AlphaFoldDB" id="A0A8J2U8L7"/>
<dbReference type="Gene3D" id="3.40.50.2300">
    <property type="match status" value="2"/>
</dbReference>
<evidence type="ECO:0000256" key="2">
    <source>
        <dbReference type="ARBA" id="ARBA00007639"/>
    </source>
</evidence>
<keyword evidence="3 4" id="KW-0732">Signal</keyword>
<evidence type="ECO:0000256" key="1">
    <source>
        <dbReference type="ARBA" id="ARBA00004196"/>
    </source>
</evidence>
<evidence type="ECO:0000313" key="6">
    <source>
        <dbReference type="EMBL" id="GGA87012.1"/>
    </source>
</evidence>
<gene>
    <name evidence="6" type="ORF">GCM10011369_31350</name>
</gene>
<comment type="similarity">
    <text evidence="2">Belongs to the bacterial solute-binding protein 2 family.</text>
</comment>
<dbReference type="GO" id="GO:0055085">
    <property type="term" value="P:transmembrane transport"/>
    <property type="evidence" value="ECO:0007669"/>
    <property type="project" value="UniProtKB-ARBA"/>
</dbReference>
<dbReference type="GO" id="GO:0030246">
    <property type="term" value="F:carbohydrate binding"/>
    <property type="evidence" value="ECO:0007669"/>
    <property type="project" value="UniProtKB-ARBA"/>
</dbReference>
<protein>
    <recommendedName>
        <fullName evidence="5">Periplasmic binding protein domain-containing protein</fullName>
    </recommendedName>
</protein>
<dbReference type="OrthoDB" id="245475at2"/>
<dbReference type="PANTHER" id="PTHR46847">
    <property type="entry name" value="D-ALLOSE-BINDING PERIPLASMIC PROTEIN-RELATED"/>
    <property type="match status" value="1"/>
</dbReference>
<organism evidence="6 7">
    <name type="scientific">Neiella marina</name>
    <dbReference type="NCBI Taxonomy" id="508461"/>
    <lineage>
        <taxon>Bacteria</taxon>
        <taxon>Pseudomonadati</taxon>
        <taxon>Pseudomonadota</taxon>
        <taxon>Gammaproteobacteria</taxon>
        <taxon>Alteromonadales</taxon>
        <taxon>Echinimonadaceae</taxon>
        <taxon>Neiella</taxon>
    </lineage>
</organism>
<name>A0A8J2U8L7_9GAMM</name>
<dbReference type="InterPro" id="IPR028082">
    <property type="entry name" value="Peripla_BP_I"/>
</dbReference>
<sequence length="379" mass="42113">MSRQIFAVLVTVVSLWLAQCQTAHAQGIVNADREKPLRVTFVNPDSPDSPFWQRLIAVMSAAAEDLGISLNIVHAHNVRMAYVEALMTEIESDDPPDYLVYIYLRQASAYVLAAAEQAGVKSLIINTEIPQAERATIGEPRTRFKQWIGHIHPDDRRAGEDLLTELVSLSTAKGNSFHQVTAISGSRSSAPALERDLGLHAALAEHSQIKLNQLVHVDWNGEGIDDVIVGLMQRHPNTNVVWTAGDSIALKALKTISKLPESKRRQFVIGGMDWSEKGLEAVANGDIDVSMGGHFMEGGWAMVMLYDYHHGHDFARHNTQLTTQLFPVTRDNIEQVSLLLSANDWQHINFESFSMAQQPEQSAYRFHWPAVVAALNQPD</sequence>
<dbReference type="SUPFAM" id="SSF53822">
    <property type="entry name" value="Periplasmic binding protein-like I"/>
    <property type="match status" value="1"/>
</dbReference>
<evidence type="ECO:0000313" key="7">
    <source>
        <dbReference type="Proteomes" id="UP000619743"/>
    </source>
</evidence>
<feature type="chain" id="PRO_5035150305" description="Periplasmic binding protein domain-containing protein" evidence="4">
    <location>
        <begin position="26"/>
        <end position="379"/>
    </location>
</feature>
<dbReference type="PANTHER" id="PTHR46847:SF2">
    <property type="entry name" value="ABC TRANSPORTER SUGAR-BINDING PROTEIN"/>
    <property type="match status" value="1"/>
</dbReference>
<keyword evidence="7" id="KW-1185">Reference proteome</keyword>
<dbReference type="CDD" id="cd06324">
    <property type="entry name" value="PBP1_ABC_sugar_binding-like"/>
    <property type="match status" value="1"/>
</dbReference>
<accession>A0A8J2U8L7</accession>
<dbReference type="RefSeq" id="WP_087507181.1">
    <property type="nucleotide sequence ID" value="NZ_BMDX01000021.1"/>
</dbReference>
<evidence type="ECO:0000256" key="4">
    <source>
        <dbReference type="SAM" id="SignalP"/>
    </source>
</evidence>